<dbReference type="GO" id="GO:0005506">
    <property type="term" value="F:iron ion binding"/>
    <property type="evidence" value="ECO:0007669"/>
    <property type="project" value="InterPro"/>
</dbReference>
<keyword evidence="6" id="KW-1185">Reference proteome</keyword>
<name>A0A7M1AXS5_9BACT</name>
<keyword evidence="3" id="KW-0560">Oxidoreductase</keyword>
<dbReference type="KEGG" id="smax:FJR03_11130"/>
<dbReference type="GO" id="GO:0051213">
    <property type="term" value="F:dioxygenase activity"/>
    <property type="evidence" value="ECO:0007669"/>
    <property type="project" value="UniProtKB-KW"/>
</dbReference>
<evidence type="ECO:0000256" key="2">
    <source>
        <dbReference type="ARBA" id="ARBA00022964"/>
    </source>
</evidence>
<sequence length="240" mass="27745">MIQISENIFLDKHIFELDIPTAFLPSPYKPLPFLVIKNFLKPHELPLFVDDIYHDDDAETAKVKSEVILGVVEAKVVKKYRDTKIYAISEYLNELYHTRFQEYQSQIEEYFNIAITLSTEIQALEYKKGGFYVQHADDSNAIIDENKNIIAYHPVAPERKMTTVLFATSYSDNPDNKHSFKGGELIFNFLKNKDGKTIEFKADAGDIIIFPSNPYFSHEVKEVEAGYRLTLVQWHNAILN</sequence>
<comment type="cofactor">
    <cofactor evidence="1">
        <name>L-ascorbate</name>
        <dbReference type="ChEBI" id="CHEBI:38290"/>
    </cofactor>
</comment>
<evidence type="ECO:0000256" key="1">
    <source>
        <dbReference type="ARBA" id="ARBA00001961"/>
    </source>
</evidence>
<dbReference type="EMBL" id="CP041165">
    <property type="protein sequence ID" value="QOP42261.1"/>
    <property type="molecule type" value="Genomic_DNA"/>
</dbReference>
<dbReference type="GO" id="GO:0016705">
    <property type="term" value="F:oxidoreductase activity, acting on paired donors, with incorporation or reduction of molecular oxygen"/>
    <property type="evidence" value="ECO:0007669"/>
    <property type="project" value="InterPro"/>
</dbReference>
<dbReference type="RefSeq" id="WP_193113582.1">
    <property type="nucleotide sequence ID" value="NZ_CP041165.1"/>
</dbReference>
<dbReference type="GO" id="GO:0031418">
    <property type="term" value="F:L-ascorbic acid binding"/>
    <property type="evidence" value="ECO:0007669"/>
    <property type="project" value="InterPro"/>
</dbReference>
<proteinExistence type="predicted"/>
<protein>
    <recommendedName>
        <fullName evidence="4">Prolyl 4-hydroxylase alpha subunit domain-containing protein</fullName>
    </recommendedName>
</protein>
<organism evidence="5 6">
    <name type="scientific">Sulfurimonas marina</name>
    <dbReference type="NCBI Taxonomy" id="2590551"/>
    <lineage>
        <taxon>Bacteria</taxon>
        <taxon>Pseudomonadati</taxon>
        <taxon>Campylobacterota</taxon>
        <taxon>Epsilonproteobacteria</taxon>
        <taxon>Campylobacterales</taxon>
        <taxon>Sulfurimonadaceae</taxon>
        <taxon>Sulfurimonas</taxon>
    </lineage>
</organism>
<dbReference type="Proteomes" id="UP000593910">
    <property type="component" value="Chromosome"/>
</dbReference>
<dbReference type="InterPro" id="IPR006620">
    <property type="entry name" value="Pro_4_hyd_alph"/>
</dbReference>
<evidence type="ECO:0000256" key="3">
    <source>
        <dbReference type="ARBA" id="ARBA00023002"/>
    </source>
</evidence>
<accession>A0A7M1AXS5</accession>
<keyword evidence="2" id="KW-0223">Dioxygenase</keyword>
<dbReference type="Gene3D" id="2.60.120.620">
    <property type="entry name" value="q2cbj1_9rhob like domain"/>
    <property type="match status" value="1"/>
</dbReference>
<dbReference type="InterPro" id="IPR044862">
    <property type="entry name" value="Pro_4_hyd_alph_FE2OG_OXY"/>
</dbReference>
<dbReference type="AlphaFoldDB" id="A0A7M1AXS5"/>
<gene>
    <name evidence="5" type="ORF">FJR03_11130</name>
</gene>
<dbReference type="Pfam" id="PF13640">
    <property type="entry name" value="2OG-FeII_Oxy_3"/>
    <property type="match status" value="1"/>
</dbReference>
<evidence type="ECO:0000259" key="4">
    <source>
        <dbReference type="SMART" id="SM00702"/>
    </source>
</evidence>
<evidence type="ECO:0000313" key="6">
    <source>
        <dbReference type="Proteomes" id="UP000593910"/>
    </source>
</evidence>
<evidence type="ECO:0000313" key="5">
    <source>
        <dbReference type="EMBL" id="QOP42261.1"/>
    </source>
</evidence>
<dbReference type="SMART" id="SM00702">
    <property type="entry name" value="P4Hc"/>
    <property type="match status" value="1"/>
</dbReference>
<reference evidence="5 6" key="1">
    <citation type="submission" date="2019-06" db="EMBL/GenBank/DDBJ databases">
        <title>Sulfurimonas gotlandica sp. nov., a chemoautotrophic and psychrotolerant epsilonproteobacterium isolated from a pelagic redoxcline, and an emended description of the genus Sulfurimonas.</title>
        <authorList>
            <person name="Wang S."/>
            <person name="Jiang L."/>
            <person name="Shao Z."/>
        </authorList>
    </citation>
    <scope>NUCLEOTIDE SEQUENCE [LARGE SCALE GENOMIC DNA]</scope>
    <source>
        <strain evidence="5 6">B2</strain>
    </source>
</reference>
<feature type="domain" description="Prolyl 4-hydroxylase alpha subunit" evidence="4">
    <location>
        <begin position="31"/>
        <end position="236"/>
    </location>
</feature>